<accession>A0A226EZG4</accession>
<protein>
    <submittedName>
        <fullName evidence="2">Uncharacterized protein</fullName>
    </submittedName>
</protein>
<dbReference type="AlphaFoldDB" id="A0A226EZG4"/>
<keyword evidence="3" id="KW-1185">Reference proteome</keyword>
<reference evidence="2 3" key="1">
    <citation type="submission" date="2015-12" db="EMBL/GenBank/DDBJ databases">
        <title>The genome of Folsomia candida.</title>
        <authorList>
            <person name="Faddeeva A."/>
            <person name="Derks M.F."/>
            <person name="Anvar Y."/>
            <person name="Smit S."/>
            <person name="Van Straalen N."/>
            <person name="Roelofs D."/>
        </authorList>
    </citation>
    <scope>NUCLEOTIDE SEQUENCE [LARGE SCALE GENOMIC DNA]</scope>
    <source>
        <strain evidence="2 3">VU population</strain>
        <tissue evidence="2">Whole body</tissue>
    </source>
</reference>
<evidence type="ECO:0000313" key="2">
    <source>
        <dbReference type="EMBL" id="OXA62962.1"/>
    </source>
</evidence>
<organism evidence="2 3">
    <name type="scientific">Folsomia candida</name>
    <name type="common">Springtail</name>
    <dbReference type="NCBI Taxonomy" id="158441"/>
    <lineage>
        <taxon>Eukaryota</taxon>
        <taxon>Metazoa</taxon>
        <taxon>Ecdysozoa</taxon>
        <taxon>Arthropoda</taxon>
        <taxon>Hexapoda</taxon>
        <taxon>Collembola</taxon>
        <taxon>Entomobryomorpha</taxon>
        <taxon>Isotomoidea</taxon>
        <taxon>Isotomidae</taxon>
        <taxon>Proisotominae</taxon>
        <taxon>Folsomia</taxon>
    </lineage>
</organism>
<evidence type="ECO:0000256" key="1">
    <source>
        <dbReference type="SAM" id="MobiDB-lite"/>
    </source>
</evidence>
<dbReference type="Proteomes" id="UP000198287">
    <property type="component" value="Unassembled WGS sequence"/>
</dbReference>
<sequence>MAGLVGDGEYYDGSSEGTESDPTPIFHEIRSVSYSDKNTRTSATISLFAQVSFPHFLLSCEKPEAYFSFGVPRVQHLVLLLKYQNLQVSPLACFTRVQEALGHTSKETIPIVNFLEKAETHGETELVQGRSTARGASVNSINPKVFRILVSPSINVYAGERDIVTELLFINSFVNYL</sequence>
<proteinExistence type="predicted"/>
<name>A0A226EZG4_FOLCA</name>
<feature type="region of interest" description="Disordered" evidence="1">
    <location>
        <begin position="1"/>
        <end position="24"/>
    </location>
</feature>
<dbReference type="EMBL" id="LNIX01000001">
    <property type="protein sequence ID" value="OXA62962.1"/>
    <property type="molecule type" value="Genomic_DNA"/>
</dbReference>
<comment type="caution">
    <text evidence="2">The sequence shown here is derived from an EMBL/GenBank/DDBJ whole genome shotgun (WGS) entry which is preliminary data.</text>
</comment>
<gene>
    <name evidence="2" type="ORF">Fcan01_02008</name>
</gene>
<evidence type="ECO:0000313" key="3">
    <source>
        <dbReference type="Proteomes" id="UP000198287"/>
    </source>
</evidence>